<name>A0A8J7CAP5_9CYAN</name>
<evidence type="ECO:0000256" key="1">
    <source>
        <dbReference type="SAM" id="Phobius"/>
    </source>
</evidence>
<keyword evidence="1" id="KW-0472">Membrane</keyword>
<gene>
    <name evidence="2" type="ORF">ICL16_05125</name>
</gene>
<protein>
    <submittedName>
        <fullName evidence="2">Uncharacterized protein</fullName>
    </submittedName>
</protein>
<keyword evidence="3" id="KW-1185">Reference proteome</keyword>
<dbReference type="RefSeq" id="WP_190825803.1">
    <property type="nucleotide sequence ID" value="NZ_CAWPPI010000025.1"/>
</dbReference>
<reference evidence="2" key="1">
    <citation type="submission" date="2020-09" db="EMBL/GenBank/DDBJ databases">
        <title>Iningainema tapete sp. nov. (Scytonemataceae, Cyanobacteria) from greenhouses in central Florida (USA) produces two types of nodularin with biosynthetic potential for microcystin-LR and anabaenopeptins.</title>
        <authorList>
            <person name="Berthold D.E."/>
            <person name="Lefler F.W."/>
            <person name="Huang I.-S."/>
            <person name="Abdulla H."/>
            <person name="Zimba P.V."/>
            <person name="Laughinghouse H.D. IV."/>
        </authorList>
    </citation>
    <scope>NUCLEOTIDE SEQUENCE</scope>
    <source>
        <strain evidence="2">BLCCT55</strain>
    </source>
</reference>
<comment type="caution">
    <text evidence="2">The sequence shown here is derived from an EMBL/GenBank/DDBJ whole genome shotgun (WGS) entry which is preliminary data.</text>
</comment>
<dbReference type="Proteomes" id="UP000629098">
    <property type="component" value="Unassembled WGS sequence"/>
</dbReference>
<keyword evidence="1" id="KW-1133">Transmembrane helix</keyword>
<accession>A0A8J7CAP5</accession>
<keyword evidence="1" id="KW-0812">Transmembrane</keyword>
<organism evidence="2 3">
    <name type="scientific">Iningainema tapete BLCC-T55</name>
    <dbReference type="NCBI Taxonomy" id="2748662"/>
    <lineage>
        <taxon>Bacteria</taxon>
        <taxon>Bacillati</taxon>
        <taxon>Cyanobacteriota</taxon>
        <taxon>Cyanophyceae</taxon>
        <taxon>Nostocales</taxon>
        <taxon>Scytonemataceae</taxon>
        <taxon>Iningainema tapete</taxon>
    </lineage>
</organism>
<proteinExistence type="predicted"/>
<evidence type="ECO:0000313" key="2">
    <source>
        <dbReference type="EMBL" id="MBD2771510.1"/>
    </source>
</evidence>
<feature type="transmembrane region" description="Helical" evidence="1">
    <location>
        <begin position="49"/>
        <end position="73"/>
    </location>
</feature>
<sequence length="117" mass="11908">MSFSYTLIRPLETTANIGKIKGGAGGTGGAGVAGVTGVTGVVEDVVVPLLLPLFVATIVVVVVPATDAITCVVPPQTVADSSTVISVNSLDFSFECMVNNFSVAISMICFNLLIAVF</sequence>
<dbReference type="EMBL" id="JACXAE010000025">
    <property type="protein sequence ID" value="MBD2771510.1"/>
    <property type="molecule type" value="Genomic_DNA"/>
</dbReference>
<dbReference type="AlphaFoldDB" id="A0A8J7CAP5"/>
<evidence type="ECO:0000313" key="3">
    <source>
        <dbReference type="Proteomes" id="UP000629098"/>
    </source>
</evidence>